<dbReference type="PANTHER" id="PTHR33542:SF3">
    <property type="entry name" value="SIROHYDROCHLORIN FERROCHELATASE, CHLOROPLASTIC"/>
    <property type="match status" value="1"/>
</dbReference>
<evidence type="ECO:0000313" key="3">
    <source>
        <dbReference type="EMBL" id="VAX08288.1"/>
    </source>
</evidence>
<organism evidence="3">
    <name type="scientific">hydrothermal vent metagenome</name>
    <dbReference type="NCBI Taxonomy" id="652676"/>
    <lineage>
        <taxon>unclassified sequences</taxon>
        <taxon>metagenomes</taxon>
        <taxon>ecological metagenomes</taxon>
    </lineage>
</organism>
<evidence type="ECO:0000256" key="2">
    <source>
        <dbReference type="ARBA" id="ARBA00023239"/>
    </source>
</evidence>
<dbReference type="GO" id="GO:0016829">
    <property type="term" value="F:lyase activity"/>
    <property type="evidence" value="ECO:0007669"/>
    <property type="project" value="UniProtKB-KW"/>
</dbReference>
<dbReference type="CDD" id="cd03416">
    <property type="entry name" value="CbiX_SirB_N"/>
    <property type="match status" value="1"/>
</dbReference>
<reference evidence="3" key="1">
    <citation type="submission" date="2018-06" db="EMBL/GenBank/DDBJ databases">
        <authorList>
            <person name="Zhirakovskaya E."/>
        </authorList>
    </citation>
    <scope>NUCLEOTIDE SEQUENCE</scope>
</reference>
<protein>
    <recommendedName>
        <fullName evidence="4">Sirohydrochlorin cobaltochelatase</fullName>
    </recommendedName>
</protein>
<dbReference type="SUPFAM" id="SSF53800">
    <property type="entry name" value="Chelatase"/>
    <property type="match status" value="1"/>
</dbReference>
<evidence type="ECO:0000256" key="1">
    <source>
        <dbReference type="ARBA" id="ARBA00022723"/>
    </source>
</evidence>
<dbReference type="AlphaFoldDB" id="A0A3B1BA39"/>
<dbReference type="EMBL" id="UOFW01000237">
    <property type="protein sequence ID" value="VAX08288.1"/>
    <property type="molecule type" value="Genomic_DNA"/>
</dbReference>
<gene>
    <name evidence="3" type="ORF">MNBD_ALPHA03-2141</name>
</gene>
<dbReference type="GO" id="GO:0046872">
    <property type="term" value="F:metal ion binding"/>
    <property type="evidence" value="ECO:0007669"/>
    <property type="project" value="UniProtKB-KW"/>
</dbReference>
<evidence type="ECO:0008006" key="4">
    <source>
        <dbReference type="Google" id="ProtNLM"/>
    </source>
</evidence>
<dbReference type="Gene3D" id="3.40.50.1400">
    <property type="match status" value="2"/>
</dbReference>
<keyword evidence="1" id="KW-0479">Metal-binding</keyword>
<name>A0A3B1BA39_9ZZZZ</name>
<dbReference type="InterPro" id="IPR002762">
    <property type="entry name" value="CbiX-like"/>
</dbReference>
<sequence length="258" mass="28130">MTGPLSPIKAAAPAVLLCGHGSRSPKAAKELSDLAENIRREMPDQPVRVAFLEFNAPRIQDGLQAFYDQGTRDIIVQPVTLYNAGHTTRDIPEIISEFVEHHPDVRLHYGSFLGLASAVIEAAANAVISVMPTGRAEDCKLLLVGRGSKNRLITDQTINLCQRLHERLDLADSQYCYNSGAVPCLSTALTQAASSHYKHVIILPYLLFSGRLLSDIHAEIDIAAKKYPRFSFHKAPPLGGQSLIIKAIIENINAAAMT</sequence>
<keyword evidence="2" id="KW-0456">Lyase</keyword>
<proteinExistence type="predicted"/>
<dbReference type="InterPro" id="IPR050963">
    <property type="entry name" value="Sirohydro_Cobaltochel/CbiX"/>
</dbReference>
<dbReference type="Pfam" id="PF01903">
    <property type="entry name" value="CbiX"/>
    <property type="match status" value="2"/>
</dbReference>
<accession>A0A3B1BA39</accession>
<dbReference type="PANTHER" id="PTHR33542">
    <property type="entry name" value="SIROHYDROCHLORIN FERROCHELATASE, CHLOROPLASTIC"/>
    <property type="match status" value="1"/>
</dbReference>